<name>A0A9X3WLF3_9BACI</name>
<dbReference type="Proteomes" id="UP001145072">
    <property type="component" value="Unassembled WGS sequence"/>
</dbReference>
<evidence type="ECO:0000313" key="2">
    <source>
        <dbReference type="Proteomes" id="UP001145072"/>
    </source>
</evidence>
<sequence length="59" mass="6800">MQQKEDYNYLHKSYLYTIGAYHHEDDLSIELAIEQDQFFKGAGYDSSLVIATVLGIEVK</sequence>
<dbReference type="AlphaFoldDB" id="A0A9X3WLF3"/>
<gene>
    <name evidence="1" type="ORF">NC661_18005</name>
</gene>
<dbReference type="EMBL" id="JAMQJZ010000018">
    <property type="protein sequence ID" value="MDC3422247.1"/>
    <property type="molecule type" value="Genomic_DNA"/>
</dbReference>
<dbReference type="RefSeq" id="WP_259868096.1">
    <property type="nucleotide sequence ID" value="NZ_JAMQJZ010000018.1"/>
</dbReference>
<reference evidence="1" key="1">
    <citation type="submission" date="2022-06" db="EMBL/GenBank/DDBJ databases">
        <title>Aquibacillus sp. a new bacterium isolated from soil saline samples.</title>
        <authorList>
            <person name="Galisteo C."/>
            <person name="De La Haba R."/>
            <person name="Sanchez-Porro C."/>
            <person name="Ventosa A."/>
        </authorList>
    </citation>
    <scope>NUCLEOTIDE SEQUENCE</scope>
    <source>
        <strain evidence="1">JCM 12387</strain>
    </source>
</reference>
<organism evidence="1 2">
    <name type="scientific">Aquibacillus koreensis</name>
    <dbReference type="NCBI Taxonomy" id="279446"/>
    <lineage>
        <taxon>Bacteria</taxon>
        <taxon>Bacillati</taxon>
        <taxon>Bacillota</taxon>
        <taxon>Bacilli</taxon>
        <taxon>Bacillales</taxon>
        <taxon>Bacillaceae</taxon>
        <taxon>Aquibacillus</taxon>
    </lineage>
</organism>
<protein>
    <submittedName>
        <fullName evidence="1">Uncharacterized protein</fullName>
    </submittedName>
</protein>
<proteinExistence type="predicted"/>
<keyword evidence="2" id="KW-1185">Reference proteome</keyword>
<accession>A0A9X3WLF3</accession>
<evidence type="ECO:0000313" key="1">
    <source>
        <dbReference type="EMBL" id="MDC3422247.1"/>
    </source>
</evidence>
<comment type="caution">
    <text evidence="1">The sequence shown here is derived from an EMBL/GenBank/DDBJ whole genome shotgun (WGS) entry which is preliminary data.</text>
</comment>